<accession>A0A6I6ML99</accession>
<dbReference type="Gene3D" id="3.40.50.300">
    <property type="entry name" value="P-loop containing nucleotide triphosphate hydrolases"/>
    <property type="match status" value="1"/>
</dbReference>
<dbReference type="InterPro" id="IPR052736">
    <property type="entry name" value="Stf3_sulfotransferase"/>
</dbReference>
<name>A0A6I6ML99_9CAUL</name>
<dbReference type="RefSeq" id="WP_158766963.1">
    <property type="nucleotide sequence ID" value="NZ_CP047045.1"/>
</dbReference>
<keyword evidence="2" id="KW-1185">Reference proteome</keyword>
<proteinExistence type="predicted"/>
<dbReference type="AlphaFoldDB" id="A0A6I6ML99"/>
<dbReference type="EMBL" id="CP047045">
    <property type="protein sequence ID" value="QGZ96155.1"/>
    <property type="molecule type" value="Genomic_DNA"/>
</dbReference>
<sequence length="386" mass="44359">MKELPPAAAMMRTAQAATGLSDWGDSLFREPFEVLIDDLNTIANLTPLGAERAHRRLFDNLCMRLKTTEDRKRFPDIAKEKIERPIFVIGLPRAGTTFFHNMLSADPVNRSPLTWEIMYPSPPPEEESFDTDPRIARASEAMAFEGFMAPELLAIHPFDALRPEECNFLWELSFLTVNYAAWWNVPNYTKLLYSVDFTGVYQEERQLLQLLQSRRRRDRWVLKTPAHIAWMDELIAVFPDALFVQCHRDPAKIIPSLSNNLTVWRSTFSGNVKPSDFGMMEHQAEGLRKLAAMRKRPGMAERFYDAHYLDVQADPLAVFRGCYQKFGISFSPQREAAIRAWMEADRASHAKGPKHAYALPDFGLDLAQIDRVYADYYADFNVGKER</sequence>
<dbReference type="PANTHER" id="PTHR36451">
    <property type="entry name" value="PAPS-DEPENDENT SULFOTRANSFERASE STF3"/>
    <property type="match status" value="1"/>
</dbReference>
<dbReference type="Proteomes" id="UP000431269">
    <property type="component" value="Chromosome"/>
</dbReference>
<dbReference type="SUPFAM" id="SSF52540">
    <property type="entry name" value="P-loop containing nucleoside triphosphate hydrolases"/>
    <property type="match status" value="1"/>
</dbReference>
<dbReference type="InterPro" id="IPR027417">
    <property type="entry name" value="P-loop_NTPase"/>
</dbReference>
<evidence type="ECO:0000313" key="1">
    <source>
        <dbReference type="EMBL" id="QGZ96155.1"/>
    </source>
</evidence>
<dbReference type="PANTHER" id="PTHR36451:SF1">
    <property type="entry name" value="OMEGA-HYDROXY-BETA-DIHYDROMENAQUINONE-9 SULFOTRANSFERASE STF3"/>
    <property type="match status" value="1"/>
</dbReference>
<protein>
    <recommendedName>
        <fullName evidence="3">Sulfotransferase domain protein</fullName>
    </recommendedName>
</protein>
<evidence type="ECO:0000313" key="2">
    <source>
        <dbReference type="Proteomes" id="UP000431269"/>
    </source>
</evidence>
<dbReference type="KEGG" id="tsv:DSM104635_03013"/>
<gene>
    <name evidence="1" type="ORF">DSM104635_03013</name>
</gene>
<reference evidence="2" key="1">
    <citation type="submission" date="2019-12" db="EMBL/GenBank/DDBJ databases">
        <title>Complete genome of Terracaulis silvestris 0127_4.</title>
        <authorList>
            <person name="Vieira S."/>
            <person name="Riedel T."/>
            <person name="Sproer C."/>
            <person name="Pascual J."/>
            <person name="Boedeker C."/>
            <person name="Overmann J."/>
        </authorList>
    </citation>
    <scope>NUCLEOTIDE SEQUENCE [LARGE SCALE GENOMIC DNA]</scope>
    <source>
        <strain evidence="2">0127_4</strain>
    </source>
</reference>
<dbReference type="Pfam" id="PF13469">
    <property type="entry name" value="Sulfotransfer_3"/>
    <property type="match status" value="1"/>
</dbReference>
<organism evidence="1 2">
    <name type="scientific">Terricaulis silvestris</name>
    <dbReference type="NCBI Taxonomy" id="2686094"/>
    <lineage>
        <taxon>Bacteria</taxon>
        <taxon>Pseudomonadati</taxon>
        <taxon>Pseudomonadota</taxon>
        <taxon>Alphaproteobacteria</taxon>
        <taxon>Caulobacterales</taxon>
        <taxon>Caulobacteraceae</taxon>
        <taxon>Terricaulis</taxon>
    </lineage>
</organism>
<evidence type="ECO:0008006" key="3">
    <source>
        <dbReference type="Google" id="ProtNLM"/>
    </source>
</evidence>